<dbReference type="EMBL" id="JAVDXQ010000009">
    <property type="protein sequence ID" value="MDR7299659.1"/>
    <property type="molecule type" value="Genomic_DNA"/>
</dbReference>
<evidence type="ECO:0000313" key="7">
    <source>
        <dbReference type="Proteomes" id="UP001180536"/>
    </source>
</evidence>
<dbReference type="PANTHER" id="PTHR21392">
    <property type="entry name" value="TRNA-URIDINE AMINOCARBOXYPROPYLTRANSFERASE 2"/>
    <property type="match status" value="1"/>
</dbReference>
<feature type="domain" description="DTW" evidence="5">
    <location>
        <begin position="27"/>
        <end position="225"/>
    </location>
</feature>
<keyword evidence="2" id="KW-0808">Transferase</keyword>
<keyword evidence="7" id="KW-1185">Reference proteome</keyword>
<name>A0ABU1ZGA1_9BURK</name>
<evidence type="ECO:0000256" key="1">
    <source>
        <dbReference type="ARBA" id="ARBA00012386"/>
    </source>
</evidence>
<evidence type="ECO:0000259" key="5">
    <source>
        <dbReference type="SMART" id="SM01144"/>
    </source>
</evidence>
<evidence type="ECO:0000313" key="6">
    <source>
        <dbReference type="EMBL" id="MDR7299659.1"/>
    </source>
</evidence>
<dbReference type="SMART" id="SM01144">
    <property type="entry name" value="DTW"/>
    <property type="match status" value="1"/>
</dbReference>
<dbReference type="Proteomes" id="UP001180536">
    <property type="component" value="Unassembled WGS sequence"/>
</dbReference>
<evidence type="ECO:0000256" key="3">
    <source>
        <dbReference type="ARBA" id="ARBA00022691"/>
    </source>
</evidence>
<dbReference type="Pfam" id="PF03942">
    <property type="entry name" value="DTW"/>
    <property type="match status" value="1"/>
</dbReference>
<dbReference type="RefSeq" id="WP_310349526.1">
    <property type="nucleotide sequence ID" value="NZ_JAVDXQ010000009.1"/>
</dbReference>
<dbReference type="EC" id="2.5.1.25" evidence="1"/>
<comment type="caution">
    <text evidence="6">The sequence shown here is derived from an EMBL/GenBank/DDBJ whole genome shotgun (WGS) entry which is preliminary data.</text>
</comment>
<dbReference type="InterPro" id="IPR005636">
    <property type="entry name" value="DTW"/>
</dbReference>
<proteinExistence type="predicted"/>
<gene>
    <name evidence="6" type="ORF">J2X16_005029</name>
</gene>
<keyword evidence="3" id="KW-0949">S-adenosyl-L-methionine</keyword>
<reference evidence="6 7" key="1">
    <citation type="submission" date="2023-07" db="EMBL/GenBank/DDBJ databases">
        <title>Sorghum-associated microbial communities from plants grown in Nebraska, USA.</title>
        <authorList>
            <person name="Schachtman D."/>
        </authorList>
    </citation>
    <scope>NUCLEOTIDE SEQUENCE [LARGE SCALE GENOMIC DNA]</scope>
    <source>
        <strain evidence="6 7">BE310</strain>
    </source>
</reference>
<dbReference type="InterPro" id="IPR039262">
    <property type="entry name" value="DTWD2/TAPT"/>
</dbReference>
<organism evidence="6 7">
    <name type="scientific">Pelomonas aquatica</name>
    <dbReference type="NCBI Taxonomy" id="431058"/>
    <lineage>
        <taxon>Bacteria</taxon>
        <taxon>Pseudomonadati</taxon>
        <taxon>Pseudomonadota</taxon>
        <taxon>Betaproteobacteria</taxon>
        <taxon>Burkholderiales</taxon>
        <taxon>Sphaerotilaceae</taxon>
        <taxon>Roseateles</taxon>
    </lineage>
</organism>
<dbReference type="PANTHER" id="PTHR21392:SF1">
    <property type="entry name" value="TRNA-URIDINE AMINOCARBOXYPROPYLTRANSFERASE"/>
    <property type="match status" value="1"/>
</dbReference>
<keyword evidence="4" id="KW-0819">tRNA processing</keyword>
<sequence length="248" mass="27191">MPHAVSLLRAARLASATKPFLARGGFKRERCEGCRLVPTHCMCALRPSVNTRAAVCLLMADIEPLKPTNTGWLVADAITDTFAFGWSRTQPDPALLALLADPTWDCYVVFPGQYAAPERVVHAVQPHAAGEDGALKRPLFILLDGTWSEARKMFSRSPYLNPMPVLSLAPAEASQYRLRRSRCGDHFCTSEVAARCLSLAGDEAAGKTLEAYLGVFTHHYLQARNQLPVVREGLAHQRLDEAIARQAA</sequence>
<evidence type="ECO:0000256" key="2">
    <source>
        <dbReference type="ARBA" id="ARBA00022679"/>
    </source>
</evidence>
<accession>A0ABU1ZGA1</accession>
<evidence type="ECO:0000256" key="4">
    <source>
        <dbReference type="ARBA" id="ARBA00022694"/>
    </source>
</evidence>
<protein>
    <recommendedName>
        <fullName evidence="1">tRNA-uridine aminocarboxypropyltransferase</fullName>
        <ecNumber evidence="1">2.5.1.25</ecNumber>
    </recommendedName>
</protein>